<dbReference type="GO" id="GO:0005524">
    <property type="term" value="F:ATP binding"/>
    <property type="evidence" value="ECO:0007669"/>
    <property type="project" value="UniProtKB-KW"/>
</dbReference>
<dbReference type="SUPFAM" id="SSF52540">
    <property type="entry name" value="P-loop containing nucleoside triphosphate hydrolases"/>
    <property type="match status" value="1"/>
</dbReference>
<accession>W0ECR1</accession>
<dbReference type="AlphaFoldDB" id="W0ECR1"/>
<dbReference type="InterPro" id="IPR005670">
    <property type="entry name" value="PstB-like"/>
</dbReference>
<sequence length="243" mass="27145">MKLSVENISLSLKEKHRDLTLLEHVSLKIREGRVHALLGPSGSGKSTLLYTLNRLREISEGKIYLDETETRLIDVLELRRRVGLVMQKAIFFPGTVSDNILYGAHIQGKELPDPGHYLELVGLNIDFANRDPNTLSGGQQQRVSIARALANDPEVLLLDEPTSALDAQASEHLEEVVTQLCQECQLTVVWVTHDLQQAQRVAQDVTLLYRGHMLEQGEARQFFVQPSTEEGKAYLEGRLGGAE</sequence>
<keyword evidence="6" id="KW-1185">Reference proteome</keyword>
<dbReference type="InterPro" id="IPR003593">
    <property type="entry name" value="AAA+_ATPase"/>
</dbReference>
<dbReference type="GO" id="GO:0016020">
    <property type="term" value="C:membrane"/>
    <property type="evidence" value="ECO:0007669"/>
    <property type="project" value="InterPro"/>
</dbReference>
<dbReference type="CDD" id="cd03260">
    <property type="entry name" value="ABC_PstB_phosphate_transporter"/>
    <property type="match status" value="1"/>
</dbReference>
<dbReference type="EMBL" id="CP007032">
    <property type="protein sequence ID" value="AHF06856.1"/>
    <property type="molecule type" value="Genomic_DNA"/>
</dbReference>
<dbReference type="STRING" id="871968.DESME_07100"/>
<dbReference type="InterPro" id="IPR027417">
    <property type="entry name" value="P-loop_NTPase"/>
</dbReference>
<evidence type="ECO:0000313" key="5">
    <source>
        <dbReference type="EMBL" id="AHF06856.1"/>
    </source>
</evidence>
<dbReference type="SMART" id="SM00382">
    <property type="entry name" value="AAA"/>
    <property type="match status" value="1"/>
</dbReference>
<dbReference type="GO" id="GO:0016887">
    <property type="term" value="F:ATP hydrolysis activity"/>
    <property type="evidence" value="ECO:0007669"/>
    <property type="project" value="InterPro"/>
</dbReference>
<evidence type="ECO:0000259" key="4">
    <source>
        <dbReference type="PROSITE" id="PS50893"/>
    </source>
</evidence>
<keyword evidence="3 5" id="KW-0067">ATP-binding</keyword>
<dbReference type="GO" id="GO:0005315">
    <property type="term" value="F:phosphate transmembrane transporter activity"/>
    <property type="evidence" value="ECO:0007669"/>
    <property type="project" value="InterPro"/>
</dbReference>
<dbReference type="KEGG" id="dmt:DESME_07100"/>
<dbReference type="Gene3D" id="3.40.50.300">
    <property type="entry name" value="P-loop containing nucleotide triphosphate hydrolases"/>
    <property type="match status" value="1"/>
</dbReference>
<evidence type="ECO:0000256" key="2">
    <source>
        <dbReference type="ARBA" id="ARBA00022741"/>
    </source>
</evidence>
<keyword evidence="2" id="KW-0547">Nucleotide-binding</keyword>
<dbReference type="PANTHER" id="PTHR43423">
    <property type="entry name" value="ABC TRANSPORTER I FAMILY MEMBER 17"/>
    <property type="match status" value="1"/>
</dbReference>
<dbReference type="PROSITE" id="PS00211">
    <property type="entry name" value="ABC_TRANSPORTER_1"/>
    <property type="match status" value="1"/>
</dbReference>
<evidence type="ECO:0000256" key="3">
    <source>
        <dbReference type="ARBA" id="ARBA00022840"/>
    </source>
</evidence>
<dbReference type="eggNOG" id="COG1117">
    <property type="taxonomic scope" value="Bacteria"/>
</dbReference>
<protein>
    <submittedName>
        <fullName evidence="5">Phosphate ABC transporter ATP-binding protein</fullName>
    </submittedName>
</protein>
<dbReference type="GO" id="GO:0035435">
    <property type="term" value="P:phosphate ion transmembrane transport"/>
    <property type="evidence" value="ECO:0007669"/>
    <property type="project" value="InterPro"/>
</dbReference>
<dbReference type="PANTHER" id="PTHR43423:SF1">
    <property type="entry name" value="ABC TRANSPORTER I FAMILY MEMBER 17"/>
    <property type="match status" value="1"/>
</dbReference>
<dbReference type="InterPro" id="IPR017871">
    <property type="entry name" value="ABC_transporter-like_CS"/>
</dbReference>
<dbReference type="InterPro" id="IPR003439">
    <property type="entry name" value="ABC_transporter-like_ATP-bd"/>
</dbReference>
<dbReference type="HOGENOM" id="CLU_000604_1_22_9"/>
<keyword evidence="1" id="KW-0813">Transport</keyword>
<evidence type="ECO:0000313" key="6">
    <source>
        <dbReference type="Proteomes" id="UP000010847"/>
    </source>
</evidence>
<proteinExistence type="predicted"/>
<reference evidence="5 6" key="1">
    <citation type="submission" date="2013-12" db="EMBL/GenBank/DDBJ databases">
        <authorList>
            <consortium name="DOE Joint Genome Institute"/>
            <person name="Smidt H."/>
            <person name="Huntemann M."/>
            <person name="Han J."/>
            <person name="Chen A."/>
            <person name="Kyrpides N."/>
            <person name="Mavromatis K."/>
            <person name="Markowitz V."/>
            <person name="Palaniappan K."/>
            <person name="Ivanova N."/>
            <person name="Schaumberg A."/>
            <person name="Pati A."/>
            <person name="Liolios K."/>
            <person name="Nordberg H.P."/>
            <person name="Cantor M.N."/>
            <person name="Hua S.X."/>
            <person name="Woyke T."/>
        </authorList>
    </citation>
    <scope>NUCLEOTIDE SEQUENCE [LARGE SCALE GENOMIC DNA]</scope>
    <source>
        <strain evidence="6">DSM 15288</strain>
    </source>
</reference>
<evidence type="ECO:0000256" key="1">
    <source>
        <dbReference type="ARBA" id="ARBA00022448"/>
    </source>
</evidence>
<name>W0ECR1_9FIRM</name>
<dbReference type="PROSITE" id="PS50893">
    <property type="entry name" value="ABC_TRANSPORTER_2"/>
    <property type="match status" value="1"/>
</dbReference>
<dbReference type="Proteomes" id="UP000010847">
    <property type="component" value="Chromosome"/>
</dbReference>
<dbReference type="Pfam" id="PF00005">
    <property type="entry name" value="ABC_tran"/>
    <property type="match status" value="1"/>
</dbReference>
<organism evidence="5 6">
    <name type="scientific">Desulfitobacterium metallireducens DSM 15288</name>
    <dbReference type="NCBI Taxonomy" id="871968"/>
    <lineage>
        <taxon>Bacteria</taxon>
        <taxon>Bacillati</taxon>
        <taxon>Bacillota</taxon>
        <taxon>Clostridia</taxon>
        <taxon>Eubacteriales</taxon>
        <taxon>Desulfitobacteriaceae</taxon>
        <taxon>Desulfitobacterium</taxon>
    </lineage>
</organism>
<feature type="domain" description="ABC transporter" evidence="4">
    <location>
        <begin position="3"/>
        <end position="235"/>
    </location>
</feature>
<gene>
    <name evidence="5" type="ORF">DESME_07100</name>
</gene>